<comment type="subcellular location">
    <subcellularLocation>
        <location evidence="2">Cell membrane</location>
    </subcellularLocation>
</comment>
<feature type="domain" description="Histidine kinase" evidence="12">
    <location>
        <begin position="306"/>
        <end position="523"/>
    </location>
</feature>
<feature type="transmembrane region" description="Helical" evidence="11">
    <location>
        <begin position="197"/>
        <end position="216"/>
    </location>
</feature>
<dbReference type="Pfam" id="PF05227">
    <property type="entry name" value="CHASE3"/>
    <property type="match status" value="1"/>
</dbReference>
<dbReference type="Pfam" id="PF00672">
    <property type="entry name" value="HAMP"/>
    <property type="match status" value="1"/>
</dbReference>
<dbReference type="SMART" id="SM00387">
    <property type="entry name" value="HATPase_c"/>
    <property type="match status" value="1"/>
</dbReference>
<dbReference type="AlphaFoldDB" id="A0A7K0DVC4"/>
<keyword evidence="7 14" id="KW-0418">Kinase</keyword>
<evidence type="ECO:0000256" key="4">
    <source>
        <dbReference type="ARBA" id="ARBA00022553"/>
    </source>
</evidence>
<dbReference type="Gene3D" id="1.10.287.130">
    <property type="match status" value="1"/>
</dbReference>
<dbReference type="SUPFAM" id="SSF47384">
    <property type="entry name" value="Homodimeric domain of signal transducing histidine kinase"/>
    <property type="match status" value="1"/>
</dbReference>
<dbReference type="InterPro" id="IPR036890">
    <property type="entry name" value="HATPase_C_sf"/>
</dbReference>
<evidence type="ECO:0000256" key="8">
    <source>
        <dbReference type="ARBA" id="ARBA00022989"/>
    </source>
</evidence>
<gene>
    <name evidence="14" type="primary">sasA_9</name>
    <name evidence="14" type="ORF">NRB56_51190</name>
</gene>
<dbReference type="GO" id="GO:0000155">
    <property type="term" value="F:phosphorelay sensor kinase activity"/>
    <property type="evidence" value="ECO:0007669"/>
    <property type="project" value="InterPro"/>
</dbReference>
<comment type="catalytic activity">
    <reaction evidence="1">
        <text>ATP + protein L-histidine = ADP + protein N-phospho-L-histidine.</text>
        <dbReference type="EC" id="2.7.13.3"/>
    </reaction>
</comment>
<dbReference type="Gene3D" id="3.30.565.10">
    <property type="entry name" value="Histidine kinase-like ATPase, C-terminal domain"/>
    <property type="match status" value="1"/>
</dbReference>
<dbReference type="Pfam" id="PF02518">
    <property type="entry name" value="HATPase_c"/>
    <property type="match status" value="1"/>
</dbReference>
<feature type="transmembrane region" description="Helical" evidence="11">
    <location>
        <begin position="20"/>
        <end position="39"/>
    </location>
</feature>
<dbReference type="InterPro" id="IPR052162">
    <property type="entry name" value="Sensor_kinase/Photoreceptor"/>
</dbReference>
<dbReference type="Pfam" id="PF00512">
    <property type="entry name" value="HisKA"/>
    <property type="match status" value="1"/>
</dbReference>
<keyword evidence="9" id="KW-0902">Two-component regulatory system</keyword>
<name>A0A7K0DVC4_9NOCA</name>
<dbReference type="InterPro" id="IPR007891">
    <property type="entry name" value="CHASE3"/>
</dbReference>
<dbReference type="SMART" id="SM00388">
    <property type="entry name" value="HisKA"/>
    <property type="match status" value="1"/>
</dbReference>
<evidence type="ECO:0000256" key="7">
    <source>
        <dbReference type="ARBA" id="ARBA00022777"/>
    </source>
</evidence>
<keyword evidence="5 14" id="KW-0808">Transferase</keyword>
<evidence type="ECO:0000256" key="5">
    <source>
        <dbReference type="ARBA" id="ARBA00022679"/>
    </source>
</evidence>
<dbReference type="EMBL" id="WEGI01000011">
    <property type="protein sequence ID" value="MQY29528.1"/>
    <property type="molecule type" value="Genomic_DNA"/>
</dbReference>
<dbReference type="InterPro" id="IPR003660">
    <property type="entry name" value="HAMP_dom"/>
</dbReference>
<dbReference type="CDD" id="cd19410">
    <property type="entry name" value="HK9-like_sensor"/>
    <property type="match status" value="1"/>
</dbReference>
<evidence type="ECO:0000256" key="10">
    <source>
        <dbReference type="SAM" id="MobiDB-lite"/>
    </source>
</evidence>
<proteinExistence type="predicted"/>
<evidence type="ECO:0000259" key="13">
    <source>
        <dbReference type="PROSITE" id="PS50885"/>
    </source>
</evidence>
<evidence type="ECO:0000256" key="3">
    <source>
        <dbReference type="ARBA" id="ARBA00012438"/>
    </source>
</evidence>
<feature type="domain" description="HAMP" evidence="13">
    <location>
        <begin position="218"/>
        <end position="270"/>
    </location>
</feature>
<keyword evidence="15" id="KW-1185">Reference proteome</keyword>
<keyword evidence="6 11" id="KW-0812">Transmembrane</keyword>
<dbReference type="EC" id="2.7.13.3" evidence="3"/>
<comment type="caution">
    <text evidence="14">The sequence shown here is derived from an EMBL/GenBank/DDBJ whole genome shotgun (WGS) entry which is preliminary data.</text>
</comment>
<dbReference type="PRINTS" id="PR00344">
    <property type="entry name" value="BCTRLSENSOR"/>
</dbReference>
<dbReference type="GO" id="GO:0005886">
    <property type="term" value="C:plasma membrane"/>
    <property type="evidence" value="ECO:0007669"/>
    <property type="project" value="UniProtKB-SubCell"/>
</dbReference>
<evidence type="ECO:0000259" key="12">
    <source>
        <dbReference type="PROSITE" id="PS50109"/>
    </source>
</evidence>
<dbReference type="SMART" id="SM00304">
    <property type="entry name" value="HAMP"/>
    <property type="match status" value="1"/>
</dbReference>
<reference evidence="14 15" key="1">
    <citation type="submission" date="2019-10" db="EMBL/GenBank/DDBJ databases">
        <title>Nocardia macrotermitis sp. nov. and Nocardia aurantia sp. nov., isolated from the gut of fungus growing-termite Macrotermes natalensis.</title>
        <authorList>
            <person name="Benndorf R."/>
            <person name="Schwitalla J."/>
            <person name="Martin K."/>
            <person name="De Beer W."/>
            <person name="Kaster A.-K."/>
            <person name="Vollmers J."/>
            <person name="Poulsen M."/>
            <person name="Beemelmanns C."/>
        </authorList>
    </citation>
    <scope>NUCLEOTIDE SEQUENCE [LARGE SCALE GENOMIC DNA]</scope>
    <source>
        <strain evidence="14 15">RB56</strain>
    </source>
</reference>
<keyword evidence="4" id="KW-0597">Phosphoprotein</keyword>
<evidence type="ECO:0000256" key="6">
    <source>
        <dbReference type="ARBA" id="ARBA00022692"/>
    </source>
</evidence>
<protein>
    <recommendedName>
        <fullName evidence="3">histidine kinase</fullName>
        <ecNumber evidence="3">2.7.13.3</ecNumber>
    </recommendedName>
</protein>
<sequence length="543" mass="59794">MTADEPRVPRNPAGRLTTSAWFQAVLGAMILVVVVGAVLGERVITGTSSASDQLLDRSLPAQREALQFQSALVDQETGVRGFVITGQQQFLDPYNQGVTAERDSAQHLRQLLSGEPRLLADLDDIEQAVDRWRTTYVQPLLTTPAATRPQGDTDTIQGKKDFDNIRALFERQNQHLSDSVAADSADLRHARTVRDGILLALLALYLATGFILLALVRRLVVRPLAALTASSRRVSAGDFTSHIDAHGPADIAAVAVAVEEMRRRIVAELESARLQETRLQEQKTSLHAQSVELRRSNAELEQFAYVASHDLQEPLRKVASFCQLLEKRYGDKLDDRATQYITYAVDGAKRMQVLINDLLSFSRVGRMADDTVPVELAQPLGRALTNLATAIDDSGARVSLPDDLPRIEGVPVLLTMLWQNLIGNALKFRAPNRVPEIRISAAPAEDEPGWRFVVEDNGIGIEPQYVEKVFVIFQRLHNRDEYGGTGIGLAMAKKIVEHHGGRIWVDTEYSPGTRICFTLVGSTPAPENENSTALPDDSEGPRP</sequence>
<evidence type="ECO:0000256" key="9">
    <source>
        <dbReference type="ARBA" id="ARBA00023012"/>
    </source>
</evidence>
<feature type="region of interest" description="Disordered" evidence="10">
    <location>
        <begin position="520"/>
        <end position="543"/>
    </location>
</feature>
<dbReference type="Gene3D" id="6.10.340.10">
    <property type="match status" value="1"/>
</dbReference>
<dbReference type="RefSeq" id="WP_153346447.1">
    <property type="nucleotide sequence ID" value="NZ_WEGI01000011.1"/>
</dbReference>
<dbReference type="CDD" id="cd00082">
    <property type="entry name" value="HisKA"/>
    <property type="match status" value="1"/>
</dbReference>
<evidence type="ECO:0000256" key="1">
    <source>
        <dbReference type="ARBA" id="ARBA00000085"/>
    </source>
</evidence>
<dbReference type="PROSITE" id="PS50885">
    <property type="entry name" value="HAMP"/>
    <property type="match status" value="1"/>
</dbReference>
<dbReference type="InterPro" id="IPR004358">
    <property type="entry name" value="Sig_transdc_His_kin-like_C"/>
</dbReference>
<accession>A0A7K0DVC4</accession>
<keyword evidence="8 11" id="KW-1133">Transmembrane helix</keyword>
<dbReference type="InterPro" id="IPR003594">
    <property type="entry name" value="HATPase_dom"/>
</dbReference>
<dbReference type="Proteomes" id="UP000431401">
    <property type="component" value="Unassembled WGS sequence"/>
</dbReference>
<evidence type="ECO:0000256" key="11">
    <source>
        <dbReference type="SAM" id="Phobius"/>
    </source>
</evidence>
<dbReference type="InterPro" id="IPR003661">
    <property type="entry name" value="HisK_dim/P_dom"/>
</dbReference>
<dbReference type="InterPro" id="IPR005467">
    <property type="entry name" value="His_kinase_dom"/>
</dbReference>
<dbReference type="InterPro" id="IPR036097">
    <property type="entry name" value="HisK_dim/P_sf"/>
</dbReference>
<organism evidence="14 15">
    <name type="scientific">Nocardia aurantia</name>
    <dbReference type="NCBI Taxonomy" id="2585199"/>
    <lineage>
        <taxon>Bacteria</taxon>
        <taxon>Bacillati</taxon>
        <taxon>Actinomycetota</taxon>
        <taxon>Actinomycetes</taxon>
        <taxon>Mycobacteriales</taxon>
        <taxon>Nocardiaceae</taxon>
        <taxon>Nocardia</taxon>
    </lineage>
</organism>
<evidence type="ECO:0000313" key="15">
    <source>
        <dbReference type="Proteomes" id="UP000431401"/>
    </source>
</evidence>
<dbReference type="SUPFAM" id="SSF158472">
    <property type="entry name" value="HAMP domain-like"/>
    <property type="match status" value="1"/>
</dbReference>
<dbReference type="OrthoDB" id="9808408at2"/>
<evidence type="ECO:0000313" key="14">
    <source>
        <dbReference type="EMBL" id="MQY29528.1"/>
    </source>
</evidence>
<dbReference type="SUPFAM" id="SSF55874">
    <property type="entry name" value="ATPase domain of HSP90 chaperone/DNA topoisomerase II/histidine kinase"/>
    <property type="match status" value="1"/>
</dbReference>
<dbReference type="PANTHER" id="PTHR43304:SF1">
    <property type="entry name" value="PAC DOMAIN-CONTAINING PROTEIN"/>
    <property type="match status" value="1"/>
</dbReference>
<dbReference type="PROSITE" id="PS50109">
    <property type="entry name" value="HIS_KIN"/>
    <property type="match status" value="1"/>
</dbReference>
<keyword evidence="11" id="KW-0472">Membrane</keyword>
<dbReference type="CDD" id="cd06225">
    <property type="entry name" value="HAMP"/>
    <property type="match status" value="1"/>
</dbReference>
<dbReference type="PANTHER" id="PTHR43304">
    <property type="entry name" value="PHYTOCHROME-LIKE PROTEIN CPH1"/>
    <property type="match status" value="1"/>
</dbReference>
<evidence type="ECO:0000256" key="2">
    <source>
        <dbReference type="ARBA" id="ARBA00004236"/>
    </source>
</evidence>